<dbReference type="Gene3D" id="3.90.870.10">
    <property type="entry name" value="DHBP synthase"/>
    <property type="match status" value="1"/>
</dbReference>
<dbReference type="GO" id="GO:0005737">
    <property type="term" value="C:cytoplasm"/>
    <property type="evidence" value="ECO:0007669"/>
    <property type="project" value="UniProtKB-SubCell"/>
</dbReference>
<dbReference type="GO" id="GO:0006450">
    <property type="term" value="P:regulation of translational fidelity"/>
    <property type="evidence" value="ECO:0007669"/>
    <property type="project" value="TreeGrafter"/>
</dbReference>
<keyword evidence="8" id="KW-0548">Nucleotidyltransferase</keyword>
<dbReference type="FunFam" id="3.90.870.10:FF:000008">
    <property type="entry name" value="Threonylcarbamoyl-AMP synthase"/>
    <property type="match status" value="1"/>
</dbReference>
<dbReference type="GO" id="GO:0061710">
    <property type="term" value="F:L-threonylcarbamoyladenylate synthase"/>
    <property type="evidence" value="ECO:0007669"/>
    <property type="project" value="UniProtKB-EC"/>
</dbReference>
<dbReference type="Gene3D" id="3.40.50.11030">
    <property type="entry name" value="Threonylcarbamoyl-AMP synthase, C-terminal domain"/>
    <property type="match status" value="1"/>
</dbReference>
<dbReference type="FunCoup" id="A0A286UP68">
    <property type="interactions" value="214"/>
</dbReference>
<dbReference type="InterPro" id="IPR038385">
    <property type="entry name" value="Sua5/YwlC_C"/>
</dbReference>
<keyword evidence="5" id="KW-0963">Cytoplasm</keyword>
<comment type="caution">
    <text evidence="15">The sequence shown here is derived from an EMBL/GenBank/DDBJ whole genome shotgun (WGS) entry which is preliminary data.</text>
</comment>
<dbReference type="InterPro" id="IPR006070">
    <property type="entry name" value="Sua5-like_dom"/>
</dbReference>
<accession>A0A286UP68</accession>
<keyword evidence="10" id="KW-0067">ATP-binding</keyword>
<name>A0A286UP68_9AGAM</name>
<evidence type="ECO:0000259" key="14">
    <source>
        <dbReference type="PROSITE" id="PS51163"/>
    </source>
</evidence>
<comment type="subcellular location">
    <subcellularLocation>
        <location evidence="1">Cytoplasm</location>
    </subcellularLocation>
</comment>
<dbReference type="PROSITE" id="PS51163">
    <property type="entry name" value="YRDC"/>
    <property type="match status" value="1"/>
</dbReference>
<reference evidence="15 16" key="1">
    <citation type="journal article" date="2017" name="Mol. Ecol.">
        <title>Comparative and population genomic landscape of Phellinus noxius: A hypervariable fungus causing root rot in trees.</title>
        <authorList>
            <person name="Chung C.L."/>
            <person name="Lee T.J."/>
            <person name="Akiba M."/>
            <person name="Lee H.H."/>
            <person name="Kuo T.H."/>
            <person name="Liu D."/>
            <person name="Ke H.M."/>
            <person name="Yokoi T."/>
            <person name="Roa M.B."/>
            <person name="Lu M.J."/>
            <person name="Chang Y.Y."/>
            <person name="Ann P.J."/>
            <person name="Tsai J.N."/>
            <person name="Chen C.Y."/>
            <person name="Tzean S.S."/>
            <person name="Ota Y."/>
            <person name="Hattori T."/>
            <person name="Sahashi N."/>
            <person name="Liou R.F."/>
            <person name="Kikuchi T."/>
            <person name="Tsai I.J."/>
        </authorList>
    </citation>
    <scope>NUCLEOTIDE SEQUENCE [LARGE SCALE GENOMIC DNA]</scope>
    <source>
        <strain evidence="15 16">FFPRI411160</strain>
    </source>
</reference>
<dbReference type="EC" id="2.7.7.87" evidence="3"/>
<evidence type="ECO:0000256" key="8">
    <source>
        <dbReference type="ARBA" id="ARBA00022695"/>
    </source>
</evidence>
<evidence type="ECO:0000256" key="12">
    <source>
        <dbReference type="ARBA" id="ARBA00048366"/>
    </source>
</evidence>
<keyword evidence="6" id="KW-0808">Transferase</keyword>
<evidence type="ECO:0000313" key="15">
    <source>
        <dbReference type="EMBL" id="PAV21396.1"/>
    </source>
</evidence>
<dbReference type="STRING" id="2282107.A0A286UP68"/>
<evidence type="ECO:0000256" key="2">
    <source>
        <dbReference type="ARBA" id="ARBA00007663"/>
    </source>
</evidence>
<sequence length="493" mass="53442">MATDSKLITRICDPKSITFPGSLNASDLPKISSQGTEDALKLAAHHLVELEDVVAFPTETVYGLGANALSPNAVSRIFSTKGRPQDNPLIVHVSSLPMLRDILPKDYTISPVYQALISKFWPGPLSVLFPANADVIPKSVTAGHATVAIRMPSHPVARAVIAFSGKPIAAPSANTSGKPSPTRAEHVVQDTGSTGKLSLLLDGGPCAVGVESTVVDGLDPDGNLRILRPGGVTVEDLEKVVDSLNYQNGRRPKVLVHRRDYEDKVIEIAPTTPGMKYRHYSPSVPVIMLLTISKDPTGKASLSFADAIKGVSESLKTKGDSLLKLGLLATSDSPLWEKHPIEGVDIEKFVLGKSSDPATSAARLFDGLLTLERRGVQAILLQGNQFMFINELNLRYISEQYFRLAGLFEPVINGIPVLPIYDVNSNSIIWGTAFSRVPDNNSPEVAVCPQMAISTSLERFNHSFISTYQVKFSLEFLIPESSYFNNYTTRLLN</sequence>
<organism evidence="15 16">
    <name type="scientific">Pyrrhoderma noxium</name>
    <dbReference type="NCBI Taxonomy" id="2282107"/>
    <lineage>
        <taxon>Eukaryota</taxon>
        <taxon>Fungi</taxon>
        <taxon>Dikarya</taxon>
        <taxon>Basidiomycota</taxon>
        <taxon>Agaricomycotina</taxon>
        <taxon>Agaricomycetes</taxon>
        <taxon>Hymenochaetales</taxon>
        <taxon>Hymenochaetaceae</taxon>
        <taxon>Pyrrhoderma</taxon>
    </lineage>
</organism>
<dbReference type="GO" id="GO:0003725">
    <property type="term" value="F:double-stranded RNA binding"/>
    <property type="evidence" value="ECO:0007669"/>
    <property type="project" value="InterPro"/>
</dbReference>
<comment type="catalytic activity">
    <reaction evidence="12">
        <text>L-threonine + hydrogencarbonate + ATP = L-threonylcarbamoyladenylate + diphosphate + H2O</text>
        <dbReference type="Rhea" id="RHEA:36407"/>
        <dbReference type="ChEBI" id="CHEBI:15377"/>
        <dbReference type="ChEBI" id="CHEBI:17544"/>
        <dbReference type="ChEBI" id="CHEBI:30616"/>
        <dbReference type="ChEBI" id="CHEBI:33019"/>
        <dbReference type="ChEBI" id="CHEBI:57926"/>
        <dbReference type="ChEBI" id="CHEBI:73682"/>
        <dbReference type="EC" id="2.7.7.87"/>
    </reaction>
</comment>
<dbReference type="InParanoid" id="A0A286UP68"/>
<evidence type="ECO:0000256" key="7">
    <source>
        <dbReference type="ARBA" id="ARBA00022694"/>
    </source>
</evidence>
<keyword evidence="7" id="KW-0819">tRNA processing</keyword>
<dbReference type="PANTHER" id="PTHR17490">
    <property type="entry name" value="SUA5"/>
    <property type="match status" value="1"/>
</dbReference>
<evidence type="ECO:0000256" key="5">
    <source>
        <dbReference type="ARBA" id="ARBA00022490"/>
    </source>
</evidence>
<protein>
    <recommendedName>
        <fullName evidence="4">Threonylcarbamoyl-AMP synthase</fullName>
        <ecNumber evidence="3">2.7.7.87</ecNumber>
    </recommendedName>
    <alternativeName>
        <fullName evidence="11">L-threonylcarbamoyladenylate synthase</fullName>
    </alternativeName>
</protein>
<evidence type="ECO:0000313" key="16">
    <source>
        <dbReference type="Proteomes" id="UP000217199"/>
    </source>
</evidence>
<dbReference type="SUPFAM" id="SSF55821">
    <property type="entry name" value="YrdC/RibB"/>
    <property type="match status" value="1"/>
</dbReference>
<comment type="function">
    <text evidence="13">Required for the formation of a threonylcarbamoyl group on adenosine at position 37 (t(6)A37) in tRNAs that read codons beginning with adenine. Likely catalyzes the conversion of L-threonine, HCO(3)(-)/CO(2) and ATP to give threonylcarbamoyl-AMP (TC-AMP) as the acyladenylate intermediate, with the release of diphosphate. Required for normal translation, by ensuring translation fidelity at the level of codon recognition, appropriate translation initiation selection and maintenance of reading frame. Also involved in telomere replication. Binds to single-stranded telomeric (ssTG) DNA and positively regulates telomere length.</text>
</comment>
<feature type="domain" description="YrdC-like" evidence="14">
    <location>
        <begin position="37"/>
        <end position="232"/>
    </location>
</feature>
<keyword evidence="9" id="KW-0547">Nucleotide-binding</keyword>
<dbReference type="InterPro" id="IPR050156">
    <property type="entry name" value="TC-AMP_synthase_SUA5"/>
</dbReference>
<comment type="similarity">
    <text evidence="2">Belongs to the SUA5 family.</text>
</comment>
<evidence type="ECO:0000256" key="11">
    <source>
        <dbReference type="ARBA" id="ARBA00029774"/>
    </source>
</evidence>
<dbReference type="OrthoDB" id="412787at2759"/>
<dbReference type="NCBIfam" id="TIGR00057">
    <property type="entry name" value="L-threonylcarbamoyladenylate synthase"/>
    <property type="match status" value="1"/>
</dbReference>
<dbReference type="Pfam" id="PF01300">
    <property type="entry name" value="Sua5_yciO_yrdC"/>
    <property type="match status" value="1"/>
</dbReference>
<dbReference type="AlphaFoldDB" id="A0A286UP68"/>
<proteinExistence type="inferred from homology"/>
<dbReference type="InterPro" id="IPR017945">
    <property type="entry name" value="DHBP_synth_RibB-like_a/b_dom"/>
</dbReference>
<evidence type="ECO:0000256" key="13">
    <source>
        <dbReference type="ARBA" id="ARBA00056339"/>
    </source>
</evidence>
<dbReference type="InterPro" id="IPR005145">
    <property type="entry name" value="Sua5_C"/>
</dbReference>
<evidence type="ECO:0000256" key="4">
    <source>
        <dbReference type="ARBA" id="ARBA00015492"/>
    </source>
</evidence>
<dbReference type="Proteomes" id="UP000217199">
    <property type="component" value="Unassembled WGS sequence"/>
</dbReference>
<dbReference type="GO" id="GO:0005524">
    <property type="term" value="F:ATP binding"/>
    <property type="evidence" value="ECO:0007669"/>
    <property type="project" value="UniProtKB-KW"/>
</dbReference>
<dbReference type="EMBL" id="NBII01000003">
    <property type="protein sequence ID" value="PAV21396.1"/>
    <property type="molecule type" value="Genomic_DNA"/>
</dbReference>
<evidence type="ECO:0000256" key="1">
    <source>
        <dbReference type="ARBA" id="ARBA00004496"/>
    </source>
</evidence>
<dbReference type="PANTHER" id="PTHR17490:SF16">
    <property type="entry name" value="THREONYLCARBAMOYL-AMP SYNTHASE"/>
    <property type="match status" value="1"/>
</dbReference>
<evidence type="ECO:0000256" key="3">
    <source>
        <dbReference type="ARBA" id="ARBA00012584"/>
    </source>
</evidence>
<gene>
    <name evidence="15" type="ORF">PNOK_0402300</name>
</gene>
<evidence type="ECO:0000256" key="6">
    <source>
        <dbReference type="ARBA" id="ARBA00022679"/>
    </source>
</evidence>
<dbReference type="GO" id="GO:0002949">
    <property type="term" value="P:tRNA threonylcarbamoyladenosine modification"/>
    <property type="evidence" value="ECO:0007669"/>
    <property type="project" value="UniProtKB-ARBA"/>
</dbReference>
<evidence type="ECO:0000256" key="9">
    <source>
        <dbReference type="ARBA" id="ARBA00022741"/>
    </source>
</evidence>
<dbReference type="GO" id="GO:0000049">
    <property type="term" value="F:tRNA binding"/>
    <property type="evidence" value="ECO:0007669"/>
    <property type="project" value="TreeGrafter"/>
</dbReference>
<evidence type="ECO:0000256" key="10">
    <source>
        <dbReference type="ARBA" id="ARBA00022840"/>
    </source>
</evidence>
<keyword evidence="16" id="KW-1185">Reference proteome</keyword>
<dbReference type="Pfam" id="PF03481">
    <property type="entry name" value="Sua5_C"/>
    <property type="match status" value="1"/>
</dbReference>